<keyword evidence="7" id="KW-1185">Reference proteome</keyword>
<dbReference type="FunFam" id="3.40.50.300:FF:000134">
    <property type="entry name" value="Iron-enterobactin ABC transporter ATP-binding protein"/>
    <property type="match status" value="1"/>
</dbReference>
<dbReference type="InterPro" id="IPR003593">
    <property type="entry name" value="AAA+_ATPase"/>
</dbReference>
<dbReference type="PANTHER" id="PTHR42794">
    <property type="entry name" value="HEMIN IMPORT ATP-BINDING PROTEIN HMUV"/>
    <property type="match status" value="1"/>
</dbReference>
<evidence type="ECO:0000256" key="2">
    <source>
        <dbReference type="ARBA" id="ARBA00022741"/>
    </source>
</evidence>
<dbReference type="GO" id="GO:0005524">
    <property type="term" value="F:ATP binding"/>
    <property type="evidence" value="ECO:0007669"/>
    <property type="project" value="UniProtKB-KW"/>
</dbReference>
<dbReference type="PROSITE" id="PS50893">
    <property type="entry name" value="ABC_TRANSPORTER_2"/>
    <property type="match status" value="1"/>
</dbReference>
<name>A0A5J5JUE0_9ACTN</name>
<dbReference type="RefSeq" id="WP_150939228.1">
    <property type="nucleotide sequence ID" value="NZ_VYTZ01000017.1"/>
</dbReference>
<dbReference type="GO" id="GO:0016887">
    <property type="term" value="F:ATP hydrolysis activity"/>
    <property type="evidence" value="ECO:0007669"/>
    <property type="project" value="InterPro"/>
</dbReference>
<dbReference type="PANTHER" id="PTHR42794:SF1">
    <property type="entry name" value="HEMIN IMPORT ATP-BINDING PROTEIN HMUV"/>
    <property type="match status" value="1"/>
</dbReference>
<gene>
    <name evidence="6" type="ORF">F5972_32560</name>
</gene>
<evidence type="ECO:0000313" key="6">
    <source>
        <dbReference type="EMBL" id="KAA9374298.1"/>
    </source>
</evidence>
<dbReference type="EMBL" id="VYTZ01000017">
    <property type="protein sequence ID" value="KAA9374298.1"/>
    <property type="molecule type" value="Genomic_DNA"/>
</dbReference>
<dbReference type="CDD" id="cd03214">
    <property type="entry name" value="ABC_Iron-Siderophores_B12_Hemin"/>
    <property type="match status" value="1"/>
</dbReference>
<evidence type="ECO:0000256" key="1">
    <source>
        <dbReference type="ARBA" id="ARBA00022448"/>
    </source>
</evidence>
<accession>A0A5J5JUE0</accession>
<dbReference type="AlphaFoldDB" id="A0A5J5JUE0"/>
<evidence type="ECO:0000256" key="4">
    <source>
        <dbReference type="ARBA" id="ARBA00022967"/>
    </source>
</evidence>
<evidence type="ECO:0000259" key="5">
    <source>
        <dbReference type="PROSITE" id="PS50893"/>
    </source>
</evidence>
<dbReference type="Pfam" id="PF00005">
    <property type="entry name" value="ABC_tran"/>
    <property type="match status" value="1"/>
</dbReference>
<dbReference type="InterPro" id="IPR027417">
    <property type="entry name" value="P-loop_NTPase"/>
</dbReference>
<dbReference type="PROSITE" id="PS00211">
    <property type="entry name" value="ABC_TRANSPORTER_1"/>
    <property type="match status" value="1"/>
</dbReference>
<organism evidence="6 7">
    <name type="scientific">Microbispora cellulosiformans</name>
    <dbReference type="NCBI Taxonomy" id="2614688"/>
    <lineage>
        <taxon>Bacteria</taxon>
        <taxon>Bacillati</taxon>
        <taxon>Actinomycetota</taxon>
        <taxon>Actinomycetes</taxon>
        <taxon>Streptosporangiales</taxon>
        <taxon>Streptosporangiaceae</taxon>
        <taxon>Microbispora</taxon>
    </lineage>
</organism>
<evidence type="ECO:0000313" key="7">
    <source>
        <dbReference type="Proteomes" id="UP000327011"/>
    </source>
</evidence>
<dbReference type="InterPro" id="IPR017871">
    <property type="entry name" value="ABC_transporter-like_CS"/>
</dbReference>
<keyword evidence="4" id="KW-1278">Translocase</keyword>
<protein>
    <submittedName>
        <fullName evidence="6">ABC transporter ATP-binding protein</fullName>
    </submittedName>
</protein>
<comment type="caution">
    <text evidence="6">The sequence shown here is derived from an EMBL/GenBank/DDBJ whole genome shotgun (WGS) entry which is preliminary data.</text>
</comment>
<dbReference type="SUPFAM" id="SSF52540">
    <property type="entry name" value="P-loop containing nucleoside triphosphate hydrolases"/>
    <property type="match status" value="1"/>
</dbReference>
<dbReference type="Gene3D" id="3.40.50.300">
    <property type="entry name" value="P-loop containing nucleotide triphosphate hydrolases"/>
    <property type="match status" value="1"/>
</dbReference>
<keyword evidence="2" id="KW-0547">Nucleotide-binding</keyword>
<sequence>MSGDTARPGAPAVETRGLGVTLGGRQVLADVTLSAAPGQWLAVIGPNGAGKSTLLRAVAGLIPRQGEVLVNGAAVEGLRPRRRARLVAYAPQTPALPPDMTVYDYALLGRTPYISYLGSESARDREVTRSVLDRLDLDGFAARPLGHLSGGERQRVVLARALVQQAPVLLLDEPTTALDLGHQQQVLELVDRLRLADRLTVVTTLHDLSLAGQYADALVLLAEGRAVAAGPPGRVLAEPLLTEHFGARVRVEPGADGRPLVHLVRPPLPSPISAVEEG</sequence>
<evidence type="ECO:0000256" key="3">
    <source>
        <dbReference type="ARBA" id="ARBA00022840"/>
    </source>
</evidence>
<dbReference type="SMART" id="SM00382">
    <property type="entry name" value="AAA"/>
    <property type="match status" value="1"/>
</dbReference>
<proteinExistence type="predicted"/>
<keyword evidence="3 6" id="KW-0067">ATP-binding</keyword>
<feature type="domain" description="ABC transporter" evidence="5">
    <location>
        <begin position="13"/>
        <end position="248"/>
    </location>
</feature>
<reference evidence="6 7" key="1">
    <citation type="submission" date="2019-09" db="EMBL/GenBank/DDBJ databases">
        <title>Screening of Novel Bioactive Compounds from Soil-Associated.</title>
        <authorList>
            <person name="Gong X."/>
        </authorList>
    </citation>
    <scope>NUCLEOTIDE SEQUENCE [LARGE SCALE GENOMIC DNA]</scope>
    <source>
        <strain evidence="6 7">Gxj-6</strain>
    </source>
</reference>
<dbReference type="InterPro" id="IPR003439">
    <property type="entry name" value="ABC_transporter-like_ATP-bd"/>
</dbReference>
<keyword evidence="1" id="KW-0813">Transport</keyword>
<dbReference type="Proteomes" id="UP000327011">
    <property type="component" value="Unassembled WGS sequence"/>
</dbReference>